<organism evidence="2 3">
    <name type="scientific">Lutispora saccharofermentans</name>
    <dbReference type="NCBI Taxonomy" id="3024236"/>
    <lineage>
        <taxon>Bacteria</taxon>
        <taxon>Bacillati</taxon>
        <taxon>Bacillota</taxon>
        <taxon>Clostridia</taxon>
        <taxon>Lutisporales</taxon>
        <taxon>Lutisporaceae</taxon>
        <taxon>Lutispora</taxon>
    </lineage>
</organism>
<dbReference type="RefSeq" id="WP_255228757.1">
    <property type="nucleotide sequence ID" value="NZ_JAJEKE010000019.1"/>
</dbReference>
<feature type="domain" description="PAC" evidence="1">
    <location>
        <begin position="333"/>
        <end position="392"/>
    </location>
</feature>
<evidence type="ECO:0000313" key="2">
    <source>
        <dbReference type="EMBL" id="MCQ1531231.1"/>
    </source>
</evidence>
<keyword evidence="3" id="KW-1185">Reference proteome</keyword>
<accession>A0ABT1NLQ9</accession>
<protein>
    <submittedName>
        <fullName evidence="2">PAS domain-containing protein</fullName>
    </submittedName>
</protein>
<dbReference type="SUPFAM" id="SSF55785">
    <property type="entry name" value="PYP-like sensor domain (PAS domain)"/>
    <property type="match status" value="1"/>
</dbReference>
<evidence type="ECO:0000313" key="3">
    <source>
        <dbReference type="Proteomes" id="UP001651880"/>
    </source>
</evidence>
<reference evidence="2 3" key="1">
    <citation type="submission" date="2021-10" db="EMBL/GenBank/DDBJ databases">
        <title>Lutispora strain m25 sp. nov., a thermophilic, non-spore-forming bacterium isolated from a lab-scale methanogenic bioreactor digesting anaerobic sludge.</title>
        <authorList>
            <person name="El Houari A."/>
            <person name="Mcdonald J."/>
        </authorList>
    </citation>
    <scope>NUCLEOTIDE SEQUENCE [LARGE SCALE GENOMIC DNA]</scope>
    <source>
        <strain evidence="3">m25</strain>
    </source>
</reference>
<gene>
    <name evidence="2" type="ORF">LJD61_17025</name>
</gene>
<comment type="caution">
    <text evidence="2">The sequence shown here is derived from an EMBL/GenBank/DDBJ whole genome shotgun (WGS) entry which is preliminary data.</text>
</comment>
<name>A0ABT1NLQ9_9FIRM</name>
<dbReference type="Pfam" id="PF01814">
    <property type="entry name" value="Hemerythrin"/>
    <property type="match status" value="1"/>
</dbReference>
<dbReference type="SUPFAM" id="SSF47266">
    <property type="entry name" value="4-helical cytokines"/>
    <property type="match status" value="1"/>
</dbReference>
<dbReference type="InterPro" id="IPR035965">
    <property type="entry name" value="PAS-like_dom_sf"/>
</dbReference>
<dbReference type="Gene3D" id="1.20.120.520">
    <property type="entry name" value="nmb1532 protein domain like"/>
    <property type="match status" value="1"/>
</dbReference>
<dbReference type="InterPro" id="IPR009079">
    <property type="entry name" value="4_helix_cytokine-like_core"/>
</dbReference>
<dbReference type="Gene3D" id="3.30.450.20">
    <property type="entry name" value="PAS domain"/>
    <property type="match status" value="1"/>
</dbReference>
<dbReference type="Pfam" id="PF13596">
    <property type="entry name" value="PAS_10"/>
    <property type="match status" value="1"/>
</dbReference>
<dbReference type="InterPro" id="IPR012312">
    <property type="entry name" value="Hemerythrin-like"/>
</dbReference>
<dbReference type="PROSITE" id="PS50113">
    <property type="entry name" value="PAC"/>
    <property type="match status" value="1"/>
</dbReference>
<dbReference type="InterPro" id="IPR000700">
    <property type="entry name" value="PAS-assoc_C"/>
</dbReference>
<dbReference type="EMBL" id="JAJEKE010000019">
    <property type="protein sequence ID" value="MCQ1531231.1"/>
    <property type="molecule type" value="Genomic_DNA"/>
</dbReference>
<evidence type="ECO:0000259" key="1">
    <source>
        <dbReference type="PROSITE" id="PS50113"/>
    </source>
</evidence>
<dbReference type="PANTHER" id="PTHR39966:SF3">
    <property type="entry name" value="DUF438 DOMAIN-CONTAINING PROTEIN"/>
    <property type="match status" value="1"/>
</dbReference>
<proteinExistence type="predicted"/>
<dbReference type="Proteomes" id="UP001651880">
    <property type="component" value="Unassembled WGS sequence"/>
</dbReference>
<sequence length="396" mass="46801">MEINMTRADRLKDYVRGVMDRKDGTMLYNQYKDDIQNVTPQEAFEVFFHQLDRGTTPKKILEILDKVIHVFHGSLSMYIWEKPPKDSFLDTLMKENEELENKLSSIKEIIKRKDFKSNRLELLKRIEELQQFNAHYVKKENILFPYLEKKMEKFSGLTIMWSLHDEARASLNKLICLLQSKEPSETDFNAEIGNLFFILYGLSHKEQYILFPAALEVINEEEWIDMKKQSFEYDFPFIEKPPMDREALSDMADEVVKEENSFIMKTETGELSFEQALMIFNSLPVDLSFVDENNKVRFFTKPKDRLFPRSPAVIGRDVRNCHPSESVHVVDKIVEEFRQGNKDTAIFWIQMKGRTILIQYFALRNAQGEYKGVLEVSQDITEIKRMEGEKRLLEWQ</sequence>
<dbReference type="PANTHER" id="PTHR39966">
    <property type="entry name" value="BLL2471 PROTEIN-RELATED"/>
    <property type="match status" value="1"/>
</dbReference>